<feature type="transmembrane region" description="Helical" evidence="1">
    <location>
        <begin position="40"/>
        <end position="59"/>
    </location>
</feature>
<proteinExistence type="predicted"/>
<comment type="caution">
    <text evidence="2">The sequence shown here is derived from an EMBL/GenBank/DDBJ whole genome shotgun (WGS) entry which is preliminary data.</text>
</comment>
<keyword evidence="1" id="KW-0472">Membrane</keyword>
<dbReference type="RefSeq" id="WP_303306233.1">
    <property type="nucleotide sequence ID" value="NZ_JAODOP010000004.1"/>
</dbReference>
<keyword evidence="3" id="KW-1185">Reference proteome</keyword>
<evidence type="ECO:0000256" key="1">
    <source>
        <dbReference type="SAM" id="Phobius"/>
    </source>
</evidence>
<evidence type="ECO:0000313" key="2">
    <source>
        <dbReference type="EMBL" id="MEF3833894.1"/>
    </source>
</evidence>
<feature type="transmembrane region" description="Helical" evidence="1">
    <location>
        <begin position="71"/>
        <end position="94"/>
    </location>
</feature>
<protein>
    <recommendedName>
        <fullName evidence="4">DUF5671 domain-containing protein</fullName>
    </recommendedName>
</protein>
<name>A0ABU7XTW5_9FLAO</name>
<keyword evidence="1" id="KW-0812">Transmembrane</keyword>
<evidence type="ECO:0000313" key="3">
    <source>
        <dbReference type="Proteomes" id="UP001337305"/>
    </source>
</evidence>
<sequence>MKIYSKIVGIILTLAGIGAFIVIIIAIIETEYVENKIAASLLFIPCIIFLHFMYIHNFGLNLKSEIPKKNYRVILVLTIISLISSIIVPGGYLFSQINIENNAKEMIDRGKDVSPSSELIANLKTKYDGTMLYVLNIVTPKRTELSPNFEAFFIELKDKDGFNIQTIEIKDYTNLVEENKKYGITSNTEYYISLSDYLKIADWNLLYRRKN</sequence>
<evidence type="ECO:0008006" key="4">
    <source>
        <dbReference type="Google" id="ProtNLM"/>
    </source>
</evidence>
<gene>
    <name evidence="2" type="ORF">N1F79_12190</name>
</gene>
<reference evidence="2 3" key="1">
    <citation type="submission" date="2022-09" db="EMBL/GenBank/DDBJ databases">
        <title>Genome sequencing of Flavivirga sp. MEBiC05379.</title>
        <authorList>
            <person name="Oh H.-M."/>
            <person name="Kwon K.K."/>
            <person name="Park M.J."/>
            <person name="Yang S.-H."/>
        </authorList>
    </citation>
    <scope>NUCLEOTIDE SEQUENCE [LARGE SCALE GENOMIC DNA]</scope>
    <source>
        <strain evidence="2 3">MEBiC05379</strain>
    </source>
</reference>
<dbReference type="EMBL" id="JAODOP010000004">
    <property type="protein sequence ID" value="MEF3833894.1"/>
    <property type="molecule type" value="Genomic_DNA"/>
</dbReference>
<accession>A0ABU7XTW5</accession>
<dbReference type="Proteomes" id="UP001337305">
    <property type="component" value="Unassembled WGS sequence"/>
</dbReference>
<organism evidence="2 3">
    <name type="scientific">Flavivirga spongiicola</name>
    <dbReference type="NCBI Taxonomy" id="421621"/>
    <lineage>
        <taxon>Bacteria</taxon>
        <taxon>Pseudomonadati</taxon>
        <taxon>Bacteroidota</taxon>
        <taxon>Flavobacteriia</taxon>
        <taxon>Flavobacteriales</taxon>
        <taxon>Flavobacteriaceae</taxon>
        <taxon>Flavivirga</taxon>
    </lineage>
</organism>
<feature type="transmembrane region" description="Helical" evidence="1">
    <location>
        <begin position="7"/>
        <end position="28"/>
    </location>
</feature>
<keyword evidence="1" id="KW-1133">Transmembrane helix</keyword>